<comment type="caution">
    <text evidence="7">The sequence shown here is derived from an EMBL/GenBank/DDBJ whole genome shotgun (WGS) entry which is preliminary data.</text>
</comment>
<dbReference type="PANTHER" id="PTHR47963">
    <property type="entry name" value="DEAD-BOX ATP-DEPENDENT RNA HELICASE 47, MITOCHONDRIAL"/>
    <property type="match status" value="1"/>
</dbReference>
<evidence type="ECO:0000259" key="5">
    <source>
        <dbReference type="PROSITE" id="PS51192"/>
    </source>
</evidence>
<dbReference type="InterPro" id="IPR027417">
    <property type="entry name" value="P-loop_NTPase"/>
</dbReference>
<reference evidence="7 8" key="1">
    <citation type="submission" date="2016-02" db="EMBL/GenBank/DDBJ databases">
        <title>Draft Genome for Tepidibacillus decaturensis nov. sp. Strain Z9, an Anaerobic, Moderately Thermophilic and Heterotrophic Bacterium from Deep Subsurface of the Illinois Basin, USA.</title>
        <authorList>
            <person name="Dong Y."/>
            <person name="Chang J.Y."/>
            <person name="Sanford R."/>
            <person name="Fouke B.W."/>
        </authorList>
    </citation>
    <scope>NUCLEOTIDE SEQUENCE [LARGE SCALE GENOMIC DNA]</scope>
    <source>
        <strain evidence="7 8">Z9</strain>
    </source>
</reference>
<keyword evidence="2" id="KW-0378">Hydrolase</keyword>
<dbReference type="AlphaFoldDB" id="A0A135L6Y2"/>
<evidence type="ECO:0000259" key="6">
    <source>
        <dbReference type="PROSITE" id="PS51194"/>
    </source>
</evidence>
<dbReference type="GO" id="GO:0009409">
    <property type="term" value="P:response to cold"/>
    <property type="evidence" value="ECO:0007669"/>
    <property type="project" value="TreeGrafter"/>
</dbReference>
<dbReference type="EMBL" id="LSKU01000001">
    <property type="protein sequence ID" value="KXG44730.1"/>
    <property type="molecule type" value="Genomic_DNA"/>
</dbReference>
<dbReference type="InterPro" id="IPR050547">
    <property type="entry name" value="DEAD_box_RNA_helicases"/>
</dbReference>
<dbReference type="OrthoDB" id="9805696at2"/>
<dbReference type="PROSITE" id="PS51192">
    <property type="entry name" value="HELICASE_ATP_BIND_1"/>
    <property type="match status" value="1"/>
</dbReference>
<keyword evidence="1" id="KW-0547">Nucleotide-binding</keyword>
<feature type="domain" description="Helicase C-terminal" evidence="6">
    <location>
        <begin position="237"/>
        <end position="387"/>
    </location>
</feature>
<organism evidence="7 8">
    <name type="scientific">Tepidibacillus decaturensis</name>
    <dbReference type="NCBI Taxonomy" id="1413211"/>
    <lineage>
        <taxon>Bacteria</taxon>
        <taxon>Bacillati</taxon>
        <taxon>Bacillota</taxon>
        <taxon>Bacilli</taxon>
        <taxon>Bacillales</taxon>
        <taxon>Bacillaceae</taxon>
        <taxon>Tepidibacillus</taxon>
    </lineage>
</organism>
<dbReference type="GO" id="GO:0033592">
    <property type="term" value="F:RNA strand annealing activity"/>
    <property type="evidence" value="ECO:0007669"/>
    <property type="project" value="TreeGrafter"/>
</dbReference>
<dbReference type="PROSITE" id="PS51194">
    <property type="entry name" value="HELICASE_CTER"/>
    <property type="match status" value="1"/>
</dbReference>
<dbReference type="Gene3D" id="3.40.50.300">
    <property type="entry name" value="P-loop containing nucleotide triphosphate hydrolases"/>
    <property type="match status" value="2"/>
</dbReference>
<dbReference type="GO" id="GO:0005829">
    <property type="term" value="C:cytosol"/>
    <property type="evidence" value="ECO:0007669"/>
    <property type="project" value="TreeGrafter"/>
</dbReference>
<gene>
    <name evidence="7" type="ORF">U473_12370</name>
</gene>
<evidence type="ECO:0000313" key="8">
    <source>
        <dbReference type="Proteomes" id="UP000070352"/>
    </source>
</evidence>
<keyword evidence="4" id="KW-0067">ATP-binding</keyword>
<dbReference type="PANTHER" id="PTHR47963:SF7">
    <property type="entry name" value="ATP-DEPENDENT RNA HELICASE YFML-RELATED"/>
    <property type="match status" value="1"/>
</dbReference>
<dbReference type="GO" id="GO:0003724">
    <property type="term" value="F:RNA helicase activity"/>
    <property type="evidence" value="ECO:0007669"/>
    <property type="project" value="TreeGrafter"/>
</dbReference>
<dbReference type="GO" id="GO:0005840">
    <property type="term" value="C:ribosome"/>
    <property type="evidence" value="ECO:0007669"/>
    <property type="project" value="TreeGrafter"/>
</dbReference>
<dbReference type="SMART" id="SM00490">
    <property type="entry name" value="HELICc"/>
    <property type="match status" value="1"/>
</dbReference>
<dbReference type="RefSeq" id="WP_068726808.1">
    <property type="nucleotide sequence ID" value="NZ_LSKU01000001.1"/>
</dbReference>
<dbReference type="InterPro" id="IPR001650">
    <property type="entry name" value="Helicase_C-like"/>
</dbReference>
<dbReference type="SUPFAM" id="SSF52540">
    <property type="entry name" value="P-loop containing nucleoside triphosphate hydrolases"/>
    <property type="match status" value="1"/>
</dbReference>
<evidence type="ECO:0000256" key="1">
    <source>
        <dbReference type="ARBA" id="ARBA00022741"/>
    </source>
</evidence>
<accession>A0A135L6Y2</accession>
<dbReference type="InterPro" id="IPR014001">
    <property type="entry name" value="Helicase_ATP-bd"/>
</dbReference>
<keyword evidence="3 7" id="KW-0347">Helicase</keyword>
<dbReference type="SMART" id="SM00487">
    <property type="entry name" value="DEXDc"/>
    <property type="match status" value="1"/>
</dbReference>
<evidence type="ECO:0000256" key="2">
    <source>
        <dbReference type="ARBA" id="ARBA00022801"/>
    </source>
</evidence>
<dbReference type="CDD" id="cd00268">
    <property type="entry name" value="DEADc"/>
    <property type="match status" value="1"/>
</dbReference>
<dbReference type="InterPro" id="IPR044742">
    <property type="entry name" value="DEAD/DEAH_RhlB"/>
</dbReference>
<proteinExistence type="predicted"/>
<keyword evidence="8" id="KW-1185">Reference proteome</keyword>
<dbReference type="GO" id="GO:0005524">
    <property type="term" value="F:ATP binding"/>
    <property type="evidence" value="ECO:0007669"/>
    <property type="project" value="UniProtKB-KW"/>
</dbReference>
<evidence type="ECO:0000313" key="7">
    <source>
        <dbReference type="EMBL" id="KXG44730.1"/>
    </source>
</evidence>
<dbReference type="Proteomes" id="UP000070352">
    <property type="component" value="Unassembled WGS sequence"/>
</dbReference>
<dbReference type="STRING" id="1413211.U473_12370"/>
<evidence type="ECO:0000256" key="3">
    <source>
        <dbReference type="ARBA" id="ARBA00022806"/>
    </source>
</evidence>
<name>A0A135L6Y2_9BACI</name>
<dbReference type="Pfam" id="PF00271">
    <property type="entry name" value="Helicase_C"/>
    <property type="match status" value="1"/>
</dbReference>
<sequence length="387" mass="44297">MENNTKGIGDWSVLQRLKPFLQEAWKHKGFQKPTMIQEKAVPLILEGKDVISESPTGTGKTITYLLPLLERIDLEKKVTQAIIIAPSRELVMQIYEEIQRWAQGSEITSASFIGGANIKLQLEKIKKHPQIVVGTTGRLLELIKMKKLKMHNVKMIVVDEFDMLIVQDHIENVQSIIKATQKERQLLFFSATLSKENEQLAKRWMKDPQVIRIEKKKDSESNVEHIYFVSELRDKIDVLRRIMRIDGIKALAFINDMEKMFEVQAKLKYKGIASEVLNGESSKGERQQALRHFREGKVALLLATDVAARGLDIEGLNHVIHFDFPHDTKQYIHRSGRTGRMNALGTVISIVTKREESFLKKLSRASGILIQKKVIYHGKISDQETLL</sequence>
<feature type="domain" description="Helicase ATP-binding" evidence="5">
    <location>
        <begin position="41"/>
        <end position="211"/>
    </location>
</feature>
<dbReference type="InterPro" id="IPR011545">
    <property type="entry name" value="DEAD/DEAH_box_helicase_dom"/>
</dbReference>
<dbReference type="CDD" id="cd18787">
    <property type="entry name" value="SF2_C_DEAD"/>
    <property type="match status" value="1"/>
</dbReference>
<protein>
    <submittedName>
        <fullName evidence="7">RNA helicase</fullName>
    </submittedName>
</protein>
<evidence type="ECO:0000256" key="4">
    <source>
        <dbReference type="ARBA" id="ARBA00022840"/>
    </source>
</evidence>
<dbReference type="Pfam" id="PF00270">
    <property type="entry name" value="DEAD"/>
    <property type="match status" value="1"/>
</dbReference>
<dbReference type="GO" id="GO:0016787">
    <property type="term" value="F:hydrolase activity"/>
    <property type="evidence" value="ECO:0007669"/>
    <property type="project" value="UniProtKB-KW"/>
</dbReference>